<sequence>MSAAQVTIPANFEAHLALGDGSAGADVSEVLGLSSSQVANLYSCGTDQFTYSFQEHGVAYGEAEATGRKAEVTFSLPPGSSPAFSLHVSSQPVEKWGINFAGSVLVRHKTGEERVVYLPGTRTYDPAGITGDPHASERIGPSCSRTQLAVSMSQLVAAARGALSADISLIQEKTRPLIQRYHGREALFDWIVRQICDAVFHNKEVTPYPDFLQQRVAEGKLELGPGREHTKVYLESYAAGKPRPPVQYYRKVAAKDKPSQLLSGEELARFNKLV</sequence>
<proteinExistence type="predicted"/>
<keyword evidence="2" id="KW-1185">Reference proteome</keyword>
<evidence type="ECO:0000313" key="2">
    <source>
        <dbReference type="Proteomes" id="UP001174909"/>
    </source>
</evidence>
<dbReference type="AlphaFoldDB" id="A0AA35S4E8"/>
<organism evidence="1 2">
    <name type="scientific">Geodia barretti</name>
    <name type="common">Barrett's horny sponge</name>
    <dbReference type="NCBI Taxonomy" id="519541"/>
    <lineage>
        <taxon>Eukaryota</taxon>
        <taxon>Metazoa</taxon>
        <taxon>Porifera</taxon>
        <taxon>Demospongiae</taxon>
        <taxon>Heteroscleromorpha</taxon>
        <taxon>Tetractinellida</taxon>
        <taxon>Astrophorina</taxon>
        <taxon>Geodiidae</taxon>
        <taxon>Geodia</taxon>
    </lineage>
</organism>
<name>A0AA35S4E8_GEOBA</name>
<comment type="caution">
    <text evidence="1">The sequence shown here is derived from an EMBL/GenBank/DDBJ whole genome shotgun (WGS) entry which is preliminary data.</text>
</comment>
<accession>A0AA35S4E8</accession>
<evidence type="ECO:0000313" key="1">
    <source>
        <dbReference type="EMBL" id="CAI8023250.1"/>
    </source>
</evidence>
<reference evidence="1" key="1">
    <citation type="submission" date="2023-03" db="EMBL/GenBank/DDBJ databases">
        <authorList>
            <person name="Steffen K."/>
            <person name="Cardenas P."/>
        </authorList>
    </citation>
    <scope>NUCLEOTIDE SEQUENCE</scope>
</reference>
<protein>
    <submittedName>
        <fullName evidence="1">Uncharacterized protein</fullName>
    </submittedName>
</protein>
<dbReference type="Proteomes" id="UP001174909">
    <property type="component" value="Unassembled WGS sequence"/>
</dbReference>
<gene>
    <name evidence="1" type="ORF">GBAR_LOCUS13595</name>
</gene>
<dbReference type="EMBL" id="CASHTH010002001">
    <property type="protein sequence ID" value="CAI8023250.1"/>
    <property type="molecule type" value="Genomic_DNA"/>
</dbReference>